<dbReference type="AlphaFoldDB" id="A0AAV4INW6"/>
<protein>
    <submittedName>
        <fullName evidence="7">C-type lectin</fullName>
    </submittedName>
</protein>
<dbReference type="SUPFAM" id="SSF56436">
    <property type="entry name" value="C-type lectin-like"/>
    <property type="match status" value="1"/>
</dbReference>
<evidence type="ECO:0000256" key="4">
    <source>
        <dbReference type="ARBA" id="ARBA00022734"/>
    </source>
</evidence>
<keyword evidence="4" id="KW-0430">Lectin</keyword>
<accession>A0AAV4INW6</accession>
<dbReference type="GO" id="GO:0008083">
    <property type="term" value="F:growth factor activity"/>
    <property type="evidence" value="ECO:0007669"/>
    <property type="project" value="TreeGrafter"/>
</dbReference>
<dbReference type="PANTHER" id="PTHR22799:SF1">
    <property type="entry name" value="C-TYPE LECTIN DOMAIN FAMILY 11 MEMBER A"/>
    <property type="match status" value="1"/>
</dbReference>
<dbReference type="EMBL" id="BMAT01002613">
    <property type="protein sequence ID" value="GFS10191.1"/>
    <property type="molecule type" value="Genomic_DNA"/>
</dbReference>
<dbReference type="InterPro" id="IPR051663">
    <property type="entry name" value="CLec_Tetranectin-domain"/>
</dbReference>
<dbReference type="InterPro" id="IPR001304">
    <property type="entry name" value="C-type_lectin-like"/>
</dbReference>
<reference evidence="7 8" key="1">
    <citation type="journal article" date="2021" name="Elife">
        <title>Chloroplast acquisition without the gene transfer in kleptoplastic sea slugs, Plakobranchus ocellatus.</title>
        <authorList>
            <person name="Maeda T."/>
            <person name="Takahashi S."/>
            <person name="Yoshida T."/>
            <person name="Shimamura S."/>
            <person name="Takaki Y."/>
            <person name="Nagai Y."/>
            <person name="Toyoda A."/>
            <person name="Suzuki Y."/>
            <person name="Arimoto A."/>
            <person name="Ishii H."/>
            <person name="Satoh N."/>
            <person name="Nishiyama T."/>
            <person name="Hasebe M."/>
            <person name="Maruyama T."/>
            <person name="Minagawa J."/>
            <person name="Obokata J."/>
            <person name="Shigenobu S."/>
        </authorList>
    </citation>
    <scope>NUCLEOTIDE SEQUENCE [LARGE SCALE GENOMIC DNA]</scope>
</reference>
<evidence type="ECO:0000256" key="3">
    <source>
        <dbReference type="ARBA" id="ARBA00022729"/>
    </source>
</evidence>
<dbReference type="PROSITE" id="PS50041">
    <property type="entry name" value="C_TYPE_LECTIN_2"/>
    <property type="match status" value="1"/>
</dbReference>
<dbReference type="Proteomes" id="UP000762676">
    <property type="component" value="Unassembled WGS sequence"/>
</dbReference>
<keyword evidence="3" id="KW-0732">Signal</keyword>
<dbReference type="GO" id="GO:0030246">
    <property type="term" value="F:carbohydrate binding"/>
    <property type="evidence" value="ECO:0007669"/>
    <property type="project" value="UniProtKB-KW"/>
</dbReference>
<dbReference type="Pfam" id="PF00059">
    <property type="entry name" value="Lectin_C"/>
    <property type="match status" value="1"/>
</dbReference>
<name>A0AAV4INW6_9GAST</name>
<evidence type="ECO:0000256" key="2">
    <source>
        <dbReference type="ARBA" id="ARBA00022525"/>
    </source>
</evidence>
<evidence type="ECO:0000256" key="1">
    <source>
        <dbReference type="ARBA" id="ARBA00004613"/>
    </source>
</evidence>
<keyword evidence="2" id="KW-0964">Secreted</keyword>
<sequence length="341" mass="36890">MTTFKFTPTTDLAPNVQISASPSGVEDGVTPYLIVKCTADKPIAGTSLLSIIISRQALEGNTQSTELASINLYDGGHVRNIGHTTAALTGTISATDASDIAMSFSRPTRNETGLYVCQVNLMDELGHPKTLFSDVLVQEEMTQLQQYTHTLQDLGNQVKGAVDCCSNLNAKLDDLELTATRLTDALEYVQKAVMFEVSALFAGRYYYTSKYGVDDISSAESSCEVLGGYLAEIQDAGEWAFVNYVLKTGAPKWPNRTATFLGAQDAKAEGSWFWTQSKTPLKFTAWESGFPDDVNHTKNCLGASFTAGRGTFSWNDVPCDVNMQTSASPVSTVGFLCEVPI</sequence>
<keyword evidence="5" id="KW-0175">Coiled coil</keyword>
<dbReference type="CDD" id="cd00037">
    <property type="entry name" value="CLECT"/>
    <property type="match status" value="1"/>
</dbReference>
<comment type="caution">
    <text evidence="7">The sequence shown here is derived from an EMBL/GenBank/DDBJ whole genome shotgun (WGS) entry which is preliminary data.</text>
</comment>
<evidence type="ECO:0000313" key="8">
    <source>
        <dbReference type="Proteomes" id="UP000762676"/>
    </source>
</evidence>
<evidence type="ECO:0000313" key="7">
    <source>
        <dbReference type="EMBL" id="GFS10191.1"/>
    </source>
</evidence>
<dbReference type="GO" id="GO:0005615">
    <property type="term" value="C:extracellular space"/>
    <property type="evidence" value="ECO:0007669"/>
    <property type="project" value="TreeGrafter"/>
</dbReference>
<dbReference type="Gene3D" id="3.10.100.10">
    <property type="entry name" value="Mannose-Binding Protein A, subunit A"/>
    <property type="match status" value="1"/>
</dbReference>
<dbReference type="SMART" id="SM00034">
    <property type="entry name" value="CLECT"/>
    <property type="match status" value="1"/>
</dbReference>
<organism evidence="7 8">
    <name type="scientific">Elysia marginata</name>
    <dbReference type="NCBI Taxonomy" id="1093978"/>
    <lineage>
        <taxon>Eukaryota</taxon>
        <taxon>Metazoa</taxon>
        <taxon>Spiralia</taxon>
        <taxon>Lophotrochozoa</taxon>
        <taxon>Mollusca</taxon>
        <taxon>Gastropoda</taxon>
        <taxon>Heterobranchia</taxon>
        <taxon>Euthyneura</taxon>
        <taxon>Panpulmonata</taxon>
        <taxon>Sacoglossa</taxon>
        <taxon>Placobranchoidea</taxon>
        <taxon>Plakobranchidae</taxon>
        <taxon>Elysia</taxon>
    </lineage>
</organism>
<keyword evidence="8" id="KW-1185">Reference proteome</keyword>
<proteinExistence type="predicted"/>
<feature type="coiled-coil region" evidence="5">
    <location>
        <begin position="137"/>
        <end position="185"/>
    </location>
</feature>
<evidence type="ECO:0000259" key="6">
    <source>
        <dbReference type="PROSITE" id="PS50041"/>
    </source>
</evidence>
<gene>
    <name evidence="7" type="ORF">ElyMa_001317100</name>
</gene>
<dbReference type="InterPro" id="IPR016187">
    <property type="entry name" value="CTDL_fold"/>
</dbReference>
<evidence type="ECO:0000256" key="5">
    <source>
        <dbReference type="SAM" id="Coils"/>
    </source>
</evidence>
<dbReference type="InterPro" id="IPR016186">
    <property type="entry name" value="C-type_lectin-like/link_sf"/>
</dbReference>
<dbReference type="PANTHER" id="PTHR22799">
    <property type="entry name" value="TETRANECTIN-RELATED"/>
    <property type="match status" value="1"/>
</dbReference>
<feature type="domain" description="C-type lectin" evidence="6">
    <location>
        <begin position="201"/>
        <end position="320"/>
    </location>
</feature>
<comment type="subcellular location">
    <subcellularLocation>
        <location evidence="1">Secreted</location>
    </subcellularLocation>
</comment>